<name>F0UVC9_AJEC8</name>
<dbReference type="EMBL" id="DS990644">
    <property type="protein sequence ID" value="EGC49856.1"/>
    <property type="molecule type" value="Genomic_DNA"/>
</dbReference>
<keyword evidence="1" id="KW-0812">Transmembrane</keyword>
<keyword evidence="1" id="KW-1133">Transmembrane helix</keyword>
<evidence type="ECO:0000313" key="2">
    <source>
        <dbReference type="EMBL" id="EGC49856.1"/>
    </source>
</evidence>
<dbReference type="AlphaFoldDB" id="F0UVC9"/>
<sequence>MQAESTIIPDSRKSTIPRRHVFSRGGSWAKHLQPMALRVHSGRKIKKHASFTIYGRELRPDAAAHFIQRVVLLGPPRAPVDRVEAMKFVKALAAISEAGLLLSVMERMRVEVRIPWVKFARENIHFTLLAPLWCLFVSLSSISFVVIHHYLSRFFICFIRMLHSLELTRLRRYNNIIMLRVMPEQPRWPLRFRTSRGAFSRRVEPRLTKYPALRSLLVVWQKLMPGIYQRGSEVISDRSQS</sequence>
<keyword evidence="1" id="KW-0472">Membrane</keyword>
<accession>F0UVC9</accession>
<gene>
    <name evidence="2" type="ORF">HCEG_09071</name>
</gene>
<feature type="transmembrane region" description="Helical" evidence="1">
    <location>
        <begin position="126"/>
        <end position="147"/>
    </location>
</feature>
<organism evidence="3">
    <name type="scientific">Ajellomyces capsulatus (strain H88)</name>
    <name type="common">Darling's disease fungus</name>
    <name type="synonym">Histoplasma capsulatum</name>
    <dbReference type="NCBI Taxonomy" id="544711"/>
    <lineage>
        <taxon>Eukaryota</taxon>
        <taxon>Fungi</taxon>
        <taxon>Dikarya</taxon>
        <taxon>Ascomycota</taxon>
        <taxon>Pezizomycotina</taxon>
        <taxon>Eurotiomycetes</taxon>
        <taxon>Eurotiomycetidae</taxon>
        <taxon>Onygenales</taxon>
        <taxon>Ajellomycetaceae</taxon>
        <taxon>Histoplasma</taxon>
    </lineage>
</organism>
<evidence type="ECO:0000256" key="1">
    <source>
        <dbReference type="SAM" id="Phobius"/>
    </source>
</evidence>
<protein>
    <submittedName>
        <fullName evidence="2">Predicted protein</fullName>
    </submittedName>
</protein>
<proteinExistence type="predicted"/>
<dbReference type="HOGENOM" id="CLU_1151534_0_0_1"/>
<evidence type="ECO:0000313" key="3">
    <source>
        <dbReference type="Proteomes" id="UP000008142"/>
    </source>
</evidence>
<reference evidence="3" key="1">
    <citation type="submission" date="2008-07" db="EMBL/GenBank/DDBJ databases">
        <title>Annotation of Ajellomyces capsulatus strain H88.</title>
        <authorList>
            <person name="Champion M."/>
            <person name="Cuomo C."/>
            <person name="Ma L.-J."/>
            <person name="Henn M.R."/>
            <person name="Sil A."/>
            <person name="Goldman B."/>
            <person name="Young S.K."/>
            <person name="Kodira C.D."/>
            <person name="Zeng Q."/>
            <person name="Koehrsen M."/>
            <person name="Alvarado L."/>
            <person name="Berlin A."/>
            <person name="Borenstein D."/>
            <person name="Chen Z."/>
            <person name="Engels R."/>
            <person name="Freedman E."/>
            <person name="Gellesch M."/>
            <person name="Goldberg J."/>
            <person name="Griggs A."/>
            <person name="Gujja S."/>
            <person name="Heiman D."/>
            <person name="Hepburn T."/>
            <person name="Howarth C."/>
            <person name="Jen D."/>
            <person name="Larson L."/>
            <person name="Lewis B."/>
            <person name="Mehta T."/>
            <person name="Park D."/>
            <person name="Pearson M."/>
            <person name="Roberts A."/>
            <person name="Saif S."/>
            <person name="Shea T."/>
            <person name="Shenoy N."/>
            <person name="Sisk P."/>
            <person name="Stolte C."/>
            <person name="Sykes S."/>
            <person name="Walk T."/>
            <person name="White J."/>
            <person name="Yandava C."/>
            <person name="Klein B."/>
            <person name="McEwen J.G."/>
            <person name="Puccia R."/>
            <person name="Goldman G.H."/>
            <person name="Felipe M.S."/>
            <person name="Nino-Vega G."/>
            <person name="San-Blas G."/>
            <person name="Taylor J."/>
            <person name="Mendoza L."/>
            <person name="Galagan J."/>
            <person name="Nusbaum C."/>
            <person name="Birren B."/>
        </authorList>
    </citation>
    <scope>NUCLEOTIDE SEQUENCE [LARGE SCALE GENOMIC DNA]</scope>
    <source>
        <strain evidence="3">H88</strain>
    </source>
</reference>
<dbReference type="Proteomes" id="UP000008142">
    <property type="component" value="Unassembled WGS sequence"/>
</dbReference>